<keyword evidence="5" id="KW-1133">Transmembrane helix</keyword>
<feature type="transmembrane region" description="Helical" evidence="5">
    <location>
        <begin position="1259"/>
        <end position="1285"/>
    </location>
</feature>
<dbReference type="GO" id="GO:0006508">
    <property type="term" value="P:proteolysis"/>
    <property type="evidence" value="ECO:0007669"/>
    <property type="project" value="TreeGrafter"/>
</dbReference>
<evidence type="ECO:0000313" key="8">
    <source>
        <dbReference type="Proteomes" id="UP000039865"/>
    </source>
</evidence>
<dbReference type="InterPro" id="IPR013320">
    <property type="entry name" value="ConA-like_dom_sf"/>
</dbReference>
<keyword evidence="2" id="KW-0677">Repeat</keyword>
<dbReference type="OrthoDB" id="27819at2759"/>
<sequence length="1710" mass="190068">MTSKKQILLALIILVSHADHPTDSQEPIVTQYGGLYESQNMACSTRDMGYASYNLGSDFNLRLWFYMFDTVGEQTLYGKYNVDPATGDMQTQLRIYTIGTRLYVDMNDAASPGDPGNTDTTQYQNSVYVQSGWNYLVVSFNVRGGLFFGSKRMDSDIFVINEGSCGTVRSANTNNIMNREYYDDDTYFMCIGNELKNTNTGAGTEFSGTSPFSGYIKSVAGYTGDISSAATFAADYQCSGCTGNCTMCDSTGVCPISRRDPEFLIYDFKEGSDLGASTWIGTQTADHGTGPSFTLAQDWFVNSPYYVDNQGFYFDNSPTCSASGFSYGSTTTGFSLGVWFKYSSAGSLVTLKTGAGANYVDLRATGSGFTVTLGALSTTLSCTYSSNTWYYVVLTMSVQTKTAQNICITIGTCSSCSQVAARFVDPGNMQICLGQNSFRGTIKSIHFYDYPISNQEATHTYATTCVPFNGVNCSKQLAQIKHVLDYCDKTTAECYSNCANNQYGNSCDPCDLNCTSCFNAKNYECYSCGLDTTTVVPYKQFVYAQTLCPYCGDSYVYYSTPYLEECDDGNILGGDGCSKTCQIEQLYTCTPSLTDTVGPSVTPFIIKAKDCDDGNMITDDGCTSLCNQNTGWTCANGTATKADDCYEICGDGYDYFKYPCDDGNTIDGDGCDSKCQIESPDYTCKYGDLPLPDICTTKCTIRTSDYGDQPCIDSNGSPLDGCNPNCEVEQGWECTRGSPYGIGIDEDIQYLKQINVWKFVEILGIMTNMNVMMEMLTILFKDIMMDGGYDCRYSDWFSRDACNEICGDGLNYGVQGQWNYLNNNECDDGNQRPGDGCDPTCRIERGWTCSGGNTGVEDVCTHECGDWRKFYHEHCDDGNDINGDGCSSGCIEEAGFRCTGGEHHWRDTCVELCGDGRNSGYFNCDDGNTVSGDGCSSTCTLESGYQCIGGNSTTADACREVCGDGINLESVECDDGNLLNTDGCNDLCEVEEGYYCVHAVKGRDKCYEVCGDGIMLGSFSCDDGDLINDDGCDDKCRIEECWECDGLSPTTCWIDPINTIGITNATMADDQSNVTIYFNNSVILQAGFDIHKAISVEVTGPLAPYNFSWYLKDADFIFNKVQTKEFSIMIDYLDTYKLAPQSYCQSAGVGTYGLYIVGGQLAFGMIFSLLGYSAGGAWDAFYLLQQTHLIPVASIAAPSCGIYFYQEFKWTNMEEDSIATWMRHAMCNDGNVTEMRPPTSNFVQNGYEYNNIGYNLADMLTIAMFALAVIPAISVIKLLLPNAVVIDNMDRFIKGRYLIAIINITYLKVAFLTMLNFTFFDTTTPSKAFNSYASIVMLLYITIVPLYYLAETVYFYKELKSLKKALDYQSVFTGEQNKENKQVIEDQVKIIRNNYRNQVLFEEYKIDNYYQYGFMVMFCIKRMVIALVLAKLHTNVDYQLFFLSTMAAVTMTYIAAIQPYKYPYRNGVAILNEAGVFYITTASMVWARADLFCAMNFRGFVTPMAYTFTAFLGFQALIWLICQFAFLSTKNGATAPVAVEPEIVPKEIAIRSQFKNLHEQVEEERKRQKEERINEMKKELKDKNKTEEQKQKEAQEKANKADDDQIVGLPQPTEGDDAAIKKQPSNANQSEEEKSESLMSQTVTTKKNETTQQQSDDISEIDASEKNQSKSRNNQTSYEDEDDSRDLSRESEYDEEESYESEQPKKKAKR</sequence>
<dbReference type="InterPro" id="IPR043543">
    <property type="entry name" value="PAPPA/PAPPA2"/>
</dbReference>
<keyword evidence="8" id="KW-1185">Reference proteome</keyword>
<dbReference type="GO" id="GO:0007166">
    <property type="term" value="P:cell surface receptor signaling pathway"/>
    <property type="evidence" value="ECO:0007669"/>
    <property type="project" value="TreeGrafter"/>
</dbReference>
<feature type="signal peptide" evidence="6">
    <location>
        <begin position="1"/>
        <end position="18"/>
    </location>
</feature>
<evidence type="ECO:0000256" key="3">
    <source>
        <dbReference type="ARBA" id="ARBA00023157"/>
    </source>
</evidence>
<feature type="region of interest" description="Disordered" evidence="4">
    <location>
        <begin position="1577"/>
        <end position="1710"/>
    </location>
</feature>
<dbReference type="InterPro" id="IPR011936">
    <property type="entry name" value="Myxo_disulph_rpt"/>
</dbReference>
<dbReference type="EMBL" id="CCKQ01017753">
    <property type="protein sequence ID" value="CDW89652.1"/>
    <property type="molecule type" value="Genomic_DNA"/>
</dbReference>
<dbReference type="Pfam" id="PF13948">
    <property type="entry name" value="DUF4215"/>
    <property type="match status" value="4"/>
</dbReference>
<feature type="transmembrane region" description="Helical" evidence="5">
    <location>
        <begin position="1506"/>
        <end position="1527"/>
    </location>
</feature>
<feature type="transmembrane region" description="Helical" evidence="5">
    <location>
        <begin position="1438"/>
        <end position="1456"/>
    </location>
</feature>
<keyword evidence="1 6" id="KW-0732">Signal</keyword>
<evidence type="ECO:0000256" key="1">
    <source>
        <dbReference type="ARBA" id="ARBA00022729"/>
    </source>
</evidence>
<gene>
    <name evidence="7" type="primary">Contig1317.g1449</name>
    <name evidence="7" type="ORF">STYLEM_18787</name>
</gene>
<evidence type="ECO:0000256" key="6">
    <source>
        <dbReference type="SAM" id="SignalP"/>
    </source>
</evidence>
<proteinExistence type="predicted"/>
<evidence type="ECO:0000256" key="5">
    <source>
        <dbReference type="SAM" id="Phobius"/>
    </source>
</evidence>
<feature type="transmembrane region" description="Helical" evidence="5">
    <location>
        <begin position="1468"/>
        <end position="1486"/>
    </location>
</feature>
<feature type="transmembrane region" description="Helical" evidence="5">
    <location>
        <begin position="1297"/>
        <end position="1320"/>
    </location>
</feature>
<dbReference type="SUPFAM" id="SSF49899">
    <property type="entry name" value="Concanavalin A-like lectins/glucanases"/>
    <property type="match status" value="1"/>
</dbReference>
<feature type="transmembrane region" description="Helical" evidence="5">
    <location>
        <begin position="1332"/>
        <end position="1356"/>
    </location>
</feature>
<evidence type="ECO:0000256" key="4">
    <source>
        <dbReference type="SAM" id="MobiDB-lite"/>
    </source>
</evidence>
<dbReference type="Gene3D" id="2.60.120.200">
    <property type="match status" value="1"/>
</dbReference>
<keyword evidence="3" id="KW-1015">Disulfide bond</keyword>
<dbReference type="GO" id="GO:0004222">
    <property type="term" value="F:metalloendopeptidase activity"/>
    <property type="evidence" value="ECO:0007669"/>
    <property type="project" value="TreeGrafter"/>
</dbReference>
<dbReference type="InParanoid" id="A0A078B8M2"/>
<evidence type="ECO:0008006" key="9">
    <source>
        <dbReference type="Google" id="ProtNLM"/>
    </source>
</evidence>
<dbReference type="NCBIfam" id="TIGR02232">
    <property type="entry name" value="myxo_disulf_rpt"/>
    <property type="match status" value="8"/>
</dbReference>
<evidence type="ECO:0000313" key="7">
    <source>
        <dbReference type="EMBL" id="CDW89652.1"/>
    </source>
</evidence>
<dbReference type="PANTHER" id="PTHR46130">
    <property type="entry name" value="LAMGL DOMAIN-CONTAINING PROTEIN"/>
    <property type="match status" value="1"/>
</dbReference>
<dbReference type="Proteomes" id="UP000039865">
    <property type="component" value="Unassembled WGS sequence"/>
</dbReference>
<name>A0A078B8M2_STYLE</name>
<feature type="compositionally biased region" description="Polar residues" evidence="4">
    <location>
        <begin position="1637"/>
        <end position="1656"/>
    </location>
</feature>
<evidence type="ECO:0000256" key="2">
    <source>
        <dbReference type="ARBA" id="ARBA00022737"/>
    </source>
</evidence>
<protein>
    <recommendedName>
        <fullName evidence="9">Lipoprotein</fullName>
    </recommendedName>
</protein>
<feature type="transmembrane region" description="Helical" evidence="5">
    <location>
        <begin position="1412"/>
        <end position="1432"/>
    </location>
</feature>
<keyword evidence="5" id="KW-0472">Membrane</keyword>
<keyword evidence="5" id="KW-0812">Transmembrane</keyword>
<accession>A0A078B8M2</accession>
<dbReference type="PANTHER" id="PTHR46130:SF1">
    <property type="entry name" value="PAPPALYSIN-2"/>
    <property type="match status" value="1"/>
</dbReference>
<organism evidence="7 8">
    <name type="scientific">Stylonychia lemnae</name>
    <name type="common">Ciliate</name>
    <dbReference type="NCBI Taxonomy" id="5949"/>
    <lineage>
        <taxon>Eukaryota</taxon>
        <taxon>Sar</taxon>
        <taxon>Alveolata</taxon>
        <taxon>Ciliophora</taxon>
        <taxon>Intramacronucleata</taxon>
        <taxon>Spirotrichea</taxon>
        <taxon>Stichotrichia</taxon>
        <taxon>Sporadotrichida</taxon>
        <taxon>Oxytrichidae</taxon>
        <taxon>Stylonychinae</taxon>
        <taxon>Stylonychia</taxon>
    </lineage>
</organism>
<dbReference type="GO" id="GO:0005615">
    <property type="term" value="C:extracellular space"/>
    <property type="evidence" value="ECO:0007669"/>
    <property type="project" value="TreeGrafter"/>
</dbReference>
<feature type="chain" id="PRO_5001729877" description="Lipoprotein" evidence="6">
    <location>
        <begin position="19"/>
        <end position="1710"/>
    </location>
</feature>
<feature type="compositionally biased region" description="Basic and acidic residues" evidence="4">
    <location>
        <begin position="1577"/>
        <end position="1603"/>
    </location>
</feature>
<reference evidence="7 8" key="1">
    <citation type="submission" date="2014-06" db="EMBL/GenBank/DDBJ databases">
        <authorList>
            <person name="Swart Estienne"/>
        </authorList>
    </citation>
    <scope>NUCLEOTIDE SEQUENCE [LARGE SCALE GENOMIC DNA]</scope>
    <source>
        <strain evidence="7 8">130c</strain>
    </source>
</reference>